<feature type="compositionally biased region" description="Polar residues" evidence="3">
    <location>
        <begin position="1"/>
        <end position="10"/>
    </location>
</feature>
<dbReference type="InterPro" id="IPR001647">
    <property type="entry name" value="HTH_TetR"/>
</dbReference>
<dbReference type="SUPFAM" id="SSF46689">
    <property type="entry name" value="Homeodomain-like"/>
    <property type="match status" value="1"/>
</dbReference>
<evidence type="ECO:0000256" key="1">
    <source>
        <dbReference type="ARBA" id="ARBA00023125"/>
    </source>
</evidence>
<dbReference type="PANTHER" id="PTHR30055:SF226">
    <property type="entry name" value="HTH-TYPE TRANSCRIPTIONAL REGULATOR PKSA"/>
    <property type="match status" value="1"/>
</dbReference>
<dbReference type="InterPro" id="IPR009057">
    <property type="entry name" value="Homeodomain-like_sf"/>
</dbReference>
<evidence type="ECO:0000256" key="2">
    <source>
        <dbReference type="PROSITE-ProRule" id="PRU00335"/>
    </source>
</evidence>
<dbReference type="GO" id="GO:0000976">
    <property type="term" value="F:transcription cis-regulatory region binding"/>
    <property type="evidence" value="ECO:0007669"/>
    <property type="project" value="TreeGrafter"/>
</dbReference>
<dbReference type="PANTHER" id="PTHR30055">
    <property type="entry name" value="HTH-TYPE TRANSCRIPTIONAL REGULATOR RUTR"/>
    <property type="match status" value="1"/>
</dbReference>
<keyword evidence="1 2" id="KW-0238">DNA-binding</keyword>
<reference evidence="5" key="1">
    <citation type="submission" date="2024-08" db="EMBL/GenBank/DDBJ databases">
        <authorList>
            <person name="Yu S.T."/>
        </authorList>
    </citation>
    <scope>NUCLEOTIDE SEQUENCE</scope>
    <source>
        <strain evidence="5">R33</strain>
    </source>
</reference>
<evidence type="ECO:0000313" key="5">
    <source>
        <dbReference type="EMBL" id="XDV62035.1"/>
    </source>
</evidence>
<dbReference type="PRINTS" id="PR00455">
    <property type="entry name" value="HTHTETR"/>
</dbReference>
<protein>
    <submittedName>
        <fullName evidence="5">TetR/AcrR family transcriptional regulator</fullName>
    </submittedName>
</protein>
<proteinExistence type="predicted"/>
<dbReference type="InterPro" id="IPR050109">
    <property type="entry name" value="HTH-type_TetR-like_transc_reg"/>
</dbReference>
<name>A0AB39XXU2_9ACTN</name>
<dbReference type="Pfam" id="PF00440">
    <property type="entry name" value="TetR_N"/>
    <property type="match status" value="1"/>
</dbReference>
<accession>A0AB39XXU2</accession>
<sequence length="220" mass="24250">MGDQQRSTTPRGYEMRKRAEDVGRTRQRIIEAAVHLHGTAGPASTSIAAIAERAGVTRLTVYRHFPDEKALFEACSGHWLSRQQLPRPERWSAFESPLERLTAGLADLYRFYRAGEQMLTLVIRDQHAVPESVRDARAEMGRKYVEVLAGAWSEADAPLRRAVIGHAASFSTWRSLCREQGLTDDEAVEAMVTLVEAVDAKVGWPPPGSSGLGGSPRGRA</sequence>
<feature type="region of interest" description="Disordered" evidence="3">
    <location>
        <begin position="1"/>
        <end position="22"/>
    </location>
</feature>
<dbReference type="PROSITE" id="PS50977">
    <property type="entry name" value="HTH_TETR_2"/>
    <property type="match status" value="1"/>
</dbReference>
<dbReference type="GO" id="GO:0003700">
    <property type="term" value="F:DNA-binding transcription factor activity"/>
    <property type="evidence" value="ECO:0007669"/>
    <property type="project" value="TreeGrafter"/>
</dbReference>
<feature type="domain" description="HTH tetR-type" evidence="4">
    <location>
        <begin position="23"/>
        <end position="83"/>
    </location>
</feature>
<feature type="DNA-binding region" description="H-T-H motif" evidence="2">
    <location>
        <begin position="46"/>
        <end position="65"/>
    </location>
</feature>
<dbReference type="RefSeq" id="WP_369776757.1">
    <property type="nucleotide sequence ID" value="NZ_CP165727.1"/>
</dbReference>
<feature type="compositionally biased region" description="Basic and acidic residues" evidence="3">
    <location>
        <begin position="13"/>
        <end position="22"/>
    </location>
</feature>
<dbReference type="EMBL" id="CP165727">
    <property type="protein sequence ID" value="XDV62035.1"/>
    <property type="molecule type" value="Genomic_DNA"/>
</dbReference>
<dbReference type="AlphaFoldDB" id="A0AB39XXU2"/>
<gene>
    <name evidence="5" type="ORF">AB5J51_03335</name>
</gene>
<organism evidence="5">
    <name type="scientific">Streptomyces sp. R33</name>
    <dbReference type="NCBI Taxonomy" id="3238629"/>
    <lineage>
        <taxon>Bacteria</taxon>
        <taxon>Bacillati</taxon>
        <taxon>Actinomycetota</taxon>
        <taxon>Actinomycetes</taxon>
        <taxon>Kitasatosporales</taxon>
        <taxon>Streptomycetaceae</taxon>
        <taxon>Streptomyces</taxon>
    </lineage>
</organism>
<evidence type="ECO:0000259" key="4">
    <source>
        <dbReference type="PROSITE" id="PS50977"/>
    </source>
</evidence>
<evidence type="ECO:0000256" key="3">
    <source>
        <dbReference type="SAM" id="MobiDB-lite"/>
    </source>
</evidence>
<dbReference type="Gene3D" id="1.10.357.10">
    <property type="entry name" value="Tetracycline Repressor, domain 2"/>
    <property type="match status" value="1"/>
</dbReference>